<evidence type="ECO:0000313" key="6">
    <source>
        <dbReference type="Proteomes" id="UP000677126"/>
    </source>
</evidence>
<feature type="domain" description="HTH luxR-type" evidence="3">
    <location>
        <begin position="164"/>
        <end position="229"/>
    </location>
</feature>
<dbReference type="RefSeq" id="WP_213502385.1">
    <property type="nucleotide sequence ID" value="NZ_CP054856.1"/>
</dbReference>
<dbReference type="SMART" id="SM00421">
    <property type="entry name" value="HTH_LUXR"/>
    <property type="match status" value="1"/>
</dbReference>
<dbReference type="InterPro" id="IPR001789">
    <property type="entry name" value="Sig_transdc_resp-reg_receiver"/>
</dbReference>
<dbReference type="PROSITE" id="PS50110">
    <property type="entry name" value="RESPONSE_REGULATORY"/>
    <property type="match status" value="1"/>
</dbReference>
<keyword evidence="1" id="KW-0238">DNA-binding</keyword>
<keyword evidence="2" id="KW-0597">Phosphoprotein</keyword>
<dbReference type="EMBL" id="CP054856">
    <property type="protein sequence ID" value="QVM83122.1"/>
    <property type="molecule type" value="Genomic_DNA"/>
</dbReference>
<feature type="domain" description="Response regulatory" evidence="4">
    <location>
        <begin position="22"/>
        <end position="136"/>
    </location>
</feature>
<evidence type="ECO:0000313" key="5">
    <source>
        <dbReference type="EMBL" id="QVM83122.1"/>
    </source>
</evidence>
<dbReference type="Pfam" id="PF00196">
    <property type="entry name" value="GerE"/>
    <property type="match status" value="1"/>
</dbReference>
<reference evidence="5 6" key="1">
    <citation type="journal article" date="2021" name="Int. J. Syst. Evol. Microbiol.">
        <title>Novosphingobium decolorationis sp. nov., an aniline blue-decolourizing bacterium isolated from East Pacific sediment.</title>
        <authorList>
            <person name="Chen X."/>
            <person name="Dong B."/>
            <person name="Chen T."/>
            <person name="Ren N."/>
            <person name="Wang J."/>
            <person name="Xu Y."/>
            <person name="Yang J."/>
            <person name="Zhu S."/>
            <person name="Chen J."/>
        </authorList>
    </citation>
    <scope>NUCLEOTIDE SEQUENCE [LARGE SCALE GENOMIC DNA]</scope>
    <source>
        <strain evidence="5 6">502str22</strain>
    </source>
</reference>
<dbReference type="PROSITE" id="PS50043">
    <property type="entry name" value="HTH_LUXR_2"/>
    <property type="match status" value="1"/>
</dbReference>
<dbReference type="CDD" id="cd06170">
    <property type="entry name" value="LuxR_C_like"/>
    <property type="match status" value="1"/>
</dbReference>
<protein>
    <submittedName>
        <fullName evidence="5">Response regulator transcription factor</fullName>
    </submittedName>
</protein>
<evidence type="ECO:0000256" key="1">
    <source>
        <dbReference type="ARBA" id="ARBA00023125"/>
    </source>
</evidence>
<keyword evidence="6" id="KW-1185">Reference proteome</keyword>
<organism evidence="5 6">
    <name type="scientific">Novosphingobium decolorationis</name>
    <dbReference type="NCBI Taxonomy" id="2698673"/>
    <lineage>
        <taxon>Bacteria</taxon>
        <taxon>Pseudomonadati</taxon>
        <taxon>Pseudomonadota</taxon>
        <taxon>Alphaproteobacteria</taxon>
        <taxon>Sphingomonadales</taxon>
        <taxon>Sphingomonadaceae</taxon>
        <taxon>Novosphingobium</taxon>
    </lineage>
</organism>
<accession>A0ABX8E1V0</accession>
<dbReference type="InterPro" id="IPR011006">
    <property type="entry name" value="CheY-like_superfamily"/>
</dbReference>
<dbReference type="PROSITE" id="PS00622">
    <property type="entry name" value="HTH_LUXR_1"/>
    <property type="match status" value="1"/>
</dbReference>
<dbReference type="SUPFAM" id="SSF52172">
    <property type="entry name" value="CheY-like"/>
    <property type="match status" value="1"/>
</dbReference>
<dbReference type="InterPro" id="IPR016032">
    <property type="entry name" value="Sig_transdc_resp-reg_C-effctor"/>
</dbReference>
<gene>
    <name evidence="5" type="ORF">HT578_04825</name>
</gene>
<dbReference type="InterPro" id="IPR000792">
    <property type="entry name" value="Tscrpt_reg_LuxR_C"/>
</dbReference>
<dbReference type="Gene3D" id="3.40.50.2300">
    <property type="match status" value="1"/>
</dbReference>
<evidence type="ECO:0000256" key="2">
    <source>
        <dbReference type="PROSITE-ProRule" id="PRU00169"/>
    </source>
</evidence>
<evidence type="ECO:0000259" key="4">
    <source>
        <dbReference type="PROSITE" id="PS50110"/>
    </source>
</evidence>
<dbReference type="PRINTS" id="PR00038">
    <property type="entry name" value="HTHLUXR"/>
</dbReference>
<dbReference type="PANTHER" id="PTHR43214">
    <property type="entry name" value="TWO-COMPONENT RESPONSE REGULATOR"/>
    <property type="match status" value="1"/>
</dbReference>
<feature type="modified residue" description="4-aspartylphosphate" evidence="2">
    <location>
        <position position="72"/>
    </location>
</feature>
<name>A0ABX8E1V0_9SPHN</name>
<dbReference type="Proteomes" id="UP000677126">
    <property type="component" value="Chromosome"/>
</dbReference>
<proteinExistence type="predicted"/>
<dbReference type="SUPFAM" id="SSF46894">
    <property type="entry name" value="C-terminal effector domain of the bipartite response regulators"/>
    <property type="match status" value="1"/>
</dbReference>
<dbReference type="PANTHER" id="PTHR43214:SF42">
    <property type="entry name" value="TRANSCRIPTIONAL REGULATORY PROTEIN DESR"/>
    <property type="match status" value="1"/>
</dbReference>
<dbReference type="InterPro" id="IPR039420">
    <property type="entry name" value="WalR-like"/>
</dbReference>
<evidence type="ECO:0000259" key="3">
    <source>
        <dbReference type="PROSITE" id="PS50043"/>
    </source>
</evidence>
<sequence>MGRPYFHIRERKAMTSLDSVVDVSIIGFTSLIREGIGKILEGSEFACAKCFPSCEDALTDEQASNLDLAILDLAVLEGDIDNLHPLKERFPGLRIAALVDCFNFGQMVDAFNRGVDAYLLKEIASDPLLGSLRLVHQGEKVMPTALLEHLAHKRPLIEGEAEIKVELGELLSEREIDTLHCLVMGYPNKVIAYRLDISEATVKVHVKAILRKLMVQNRTQAAIWAVNQGLVLANGRFADADAGEVVPSEDATPPLVAMAH</sequence>